<dbReference type="AlphaFoldDB" id="A0A4V1IVX1"/>
<dbReference type="InterPro" id="IPR036047">
    <property type="entry name" value="F-box-like_dom_sf"/>
</dbReference>
<dbReference type="Gene3D" id="1.20.1280.50">
    <property type="match status" value="1"/>
</dbReference>
<evidence type="ECO:0000313" key="2">
    <source>
        <dbReference type="EMBL" id="RKP05539.1"/>
    </source>
</evidence>
<accession>A0A4V1IVX1</accession>
<sequence>MTAAKMQQHCLHFHLAHVMRHLPDELLEHIIEVSDDEAALVRLSCASRRFRACVASRQTHWHECYARQFPSSDEKELQWLRQYQRMHRLVKAHNRDSTGDAADLRQGLPPSWFETYCRRCAAEYRWRHGKYAVHQLDKTSVTRPEGMHIQSVPLVRKAASLNDALIASQWLMEGQQQPKWTLERLCCDGVDVAGMEIDSYLCSDEYLVAVAAQPREDNAVSRRCVLYSWHFAALSKPPRTLAIDGWIYDIDIHRNWLLGQYITAANSRQAAVVMYDLAEGQRYVRNLDTWSAAHCIQRSTADGVFIIKTDCFPAASPVMVSYQLSELTTSITPALFRRTARRQAMSKGGGNIMLQRINDDCSIMWTYYSGEPSPRGAPNLALIETCNSADSVSLGIRWSRLVAMWTVVPIPSCSLLAVDCIDGAKMLLRVDDGSTVHNIAALELDCWTYSGLYPLEYQLARMPKDTTWKDPRNDATLCLSSNAREASSPSATLYNGCSTFIVIDYSVYPRQLK</sequence>
<keyword evidence="3" id="KW-1185">Reference proteome</keyword>
<dbReference type="Proteomes" id="UP000271241">
    <property type="component" value="Unassembled WGS sequence"/>
</dbReference>
<proteinExistence type="predicted"/>
<dbReference type="EMBL" id="KZ993100">
    <property type="protein sequence ID" value="RKP05539.1"/>
    <property type="molecule type" value="Genomic_DNA"/>
</dbReference>
<protein>
    <recommendedName>
        <fullName evidence="1">F-box domain-containing protein</fullName>
    </recommendedName>
</protein>
<organism evidence="2 3">
    <name type="scientific">Thamnocephalis sphaerospora</name>
    <dbReference type="NCBI Taxonomy" id="78915"/>
    <lineage>
        <taxon>Eukaryota</taxon>
        <taxon>Fungi</taxon>
        <taxon>Fungi incertae sedis</taxon>
        <taxon>Zoopagomycota</taxon>
        <taxon>Zoopagomycotina</taxon>
        <taxon>Zoopagomycetes</taxon>
        <taxon>Zoopagales</taxon>
        <taxon>Sigmoideomycetaceae</taxon>
        <taxon>Thamnocephalis</taxon>
    </lineage>
</organism>
<name>A0A4V1IVX1_9FUNG</name>
<evidence type="ECO:0000259" key="1">
    <source>
        <dbReference type="PROSITE" id="PS50181"/>
    </source>
</evidence>
<gene>
    <name evidence="2" type="ORF">THASP1DRAFT_32621</name>
</gene>
<reference evidence="3" key="1">
    <citation type="journal article" date="2018" name="Nat. Microbiol.">
        <title>Leveraging single-cell genomics to expand the fungal tree of life.</title>
        <authorList>
            <person name="Ahrendt S.R."/>
            <person name="Quandt C.A."/>
            <person name="Ciobanu D."/>
            <person name="Clum A."/>
            <person name="Salamov A."/>
            <person name="Andreopoulos B."/>
            <person name="Cheng J.F."/>
            <person name="Woyke T."/>
            <person name="Pelin A."/>
            <person name="Henrissat B."/>
            <person name="Reynolds N.K."/>
            <person name="Benny G.L."/>
            <person name="Smith M.E."/>
            <person name="James T.Y."/>
            <person name="Grigoriev I.V."/>
        </authorList>
    </citation>
    <scope>NUCLEOTIDE SEQUENCE [LARGE SCALE GENOMIC DNA]</scope>
    <source>
        <strain evidence="3">RSA 1356</strain>
    </source>
</reference>
<dbReference type="InterPro" id="IPR001810">
    <property type="entry name" value="F-box_dom"/>
</dbReference>
<dbReference type="SUPFAM" id="SSF81383">
    <property type="entry name" value="F-box domain"/>
    <property type="match status" value="1"/>
</dbReference>
<feature type="domain" description="F-box" evidence="1">
    <location>
        <begin position="16"/>
        <end position="64"/>
    </location>
</feature>
<evidence type="ECO:0000313" key="3">
    <source>
        <dbReference type="Proteomes" id="UP000271241"/>
    </source>
</evidence>
<dbReference type="PROSITE" id="PS50181">
    <property type="entry name" value="FBOX"/>
    <property type="match status" value="1"/>
</dbReference>
<dbReference type="Pfam" id="PF12937">
    <property type="entry name" value="F-box-like"/>
    <property type="match status" value="1"/>
</dbReference>